<sequence length="166" mass="17425">MVRSRLFGVLLALVVSVAPAAVAAAPVSAAPATVVSGRAVGQTISYNTGAPGQCTWGAMEKFRAHSGRYAALAGNAADWYRNARAAGWSTSATPRPFAMVVFPPGVQGASRYGHVGWVDALRRIGGSTWLHMYDVNGPGGPFTTRWTWIRHVPGMGYILAPRAATG</sequence>
<reference evidence="3 4" key="1">
    <citation type="submission" date="2022-10" db="EMBL/GenBank/DDBJ databases">
        <title>The complete genomes of actinobacterial strains from the NBC collection.</title>
        <authorList>
            <person name="Joergensen T.S."/>
            <person name="Alvarez Arevalo M."/>
            <person name="Sterndorff E.B."/>
            <person name="Faurdal D."/>
            <person name="Vuksanovic O."/>
            <person name="Mourched A.-S."/>
            <person name="Charusanti P."/>
            <person name="Shaw S."/>
            <person name="Blin K."/>
            <person name="Weber T."/>
        </authorList>
    </citation>
    <scope>NUCLEOTIDE SEQUENCE [LARGE SCALE GENOMIC DNA]</scope>
    <source>
        <strain evidence="3 4">NBC_00319</strain>
    </source>
</reference>
<dbReference type="AlphaFoldDB" id="A0AAU4JZR4"/>
<dbReference type="Pfam" id="PF05257">
    <property type="entry name" value="CHAP"/>
    <property type="match status" value="1"/>
</dbReference>
<organism evidence="3 4">
    <name type="scientific">Williamsia herbipolensis</name>
    <dbReference type="NCBI Taxonomy" id="1603258"/>
    <lineage>
        <taxon>Bacteria</taxon>
        <taxon>Bacillati</taxon>
        <taxon>Actinomycetota</taxon>
        <taxon>Actinomycetes</taxon>
        <taxon>Mycobacteriales</taxon>
        <taxon>Nocardiaceae</taxon>
        <taxon>Williamsia</taxon>
    </lineage>
</organism>
<proteinExistence type="predicted"/>
<dbReference type="InterPro" id="IPR038765">
    <property type="entry name" value="Papain-like_cys_pep_sf"/>
</dbReference>
<evidence type="ECO:0000256" key="1">
    <source>
        <dbReference type="SAM" id="SignalP"/>
    </source>
</evidence>
<dbReference type="KEGG" id="whr:OG579_16260"/>
<evidence type="ECO:0000313" key="3">
    <source>
        <dbReference type="EMBL" id="WUM19248.1"/>
    </source>
</evidence>
<feature type="chain" id="PRO_5043525360" evidence="1">
    <location>
        <begin position="21"/>
        <end position="166"/>
    </location>
</feature>
<evidence type="ECO:0000259" key="2">
    <source>
        <dbReference type="PROSITE" id="PS50911"/>
    </source>
</evidence>
<gene>
    <name evidence="3" type="ORF">OG579_16260</name>
</gene>
<accession>A0AAU4JZR4</accession>
<dbReference type="PROSITE" id="PS50911">
    <property type="entry name" value="CHAP"/>
    <property type="match status" value="1"/>
</dbReference>
<keyword evidence="4" id="KW-1185">Reference proteome</keyword>
<name>A0AAU4JZR4_9NOCA</name>
<protein>
    <submittedName>
        <fullName evidence="3">CHAP domain-containing protein</fullName>
    </submittedName>
</protein>
<dbReference type="InterPro" id="IPR007921">
    <property type="entry name" value="CHAP_dom"/>
</dbReference>
<dbReference type="EMBL" id="CP108021">
    <property type="protein sequence ID" value="WUM19248.1"/>
    <property type="molecule type" value="Genomic_DNA"/>
</dbReference>
<evidence type="ECO:0000313" key="4">
    <source>
        <dbReference type="Proteomes" id="UP001432128"/>
    </source>
</evidence>
<feature type="signal peptide" evidence="1">
    <location>
        <begin position="1"/>
        <end position="20"/>
    </location>
</feature>
<dbReference type="SUPFAM" id="SSF54001">
    <property type="entry name" value="Cysteine proteinases"/>
    <property type="match status" value="1"/>
</dbReference>
<keyword evidence="1" id="KW-0732">Signal</keyword>
<dbReference type="Proteomes" id="UP001432128">
    <property type="component" value="Chromosome"/>
</dbReference>
<dbReference type="RefSeq" id="WP_328856782.1">
    <property type="nucleotide sequence ID" value="NZ_CP108021.1"/>
</dbReference>
<dbReference type="Gene3D" id="3.90.1720.10">
    <property type="entry name" value="endopeptidase domain like (from Nostoc punctiforme)"/>
    <property type="match status" value="1"/>
</dbReference>
<feature type="domain" description="Peptidase C51" evidence="2">
    <location>
        <begin position="29"/>
        <end position="159"/>
    </location>
</feature>